<sequence>MPLYCALLAQLDRAVTYLFGVTGWRFESSTGNYFKQTQLEFKMLVVLRNQNTFTPHALRKQQHVDQYNGNYVQRCLLQQYLQMIPTEMLQQESTVNLVHEI</sequence>
<organism evidence="1">
    <name type="scientific">Hexamita inflata</name>
    <dbReference type="NCBI Taxonomy" id="28002"/>
    <lineage>
        <taxon>Eukaryota</taxon>
        <taxon>Metamonada</taxon>
        <taxon>Diplomonadida</taxon>
        <taxon>Hexamitidae</taxon>
        <taxon>Hexamitinae</taxon>
        <taxon>Hexamita</taxon>
    </lineage>
</organism>
<dbReference type="Proteomes" id="UP001642409">
    <property type="component" value="Unassembled WGS sequence"/>
</dbReference>
<dbReference type="EMBL" id="CAXDID020000029">
    <property type="protein sequence ID" value="CAL5992744.1"/>
    <property type="molecule type" value="Genomic_DNA"/>
</dbReference>
<name>A0AA86P2L5_9EUKA</name>
<accession>A0AA86P2L5</accession>
<reference evidence="1" key="1">
    <citation type="submission" date="2023-06" db="EMBL/GenBank/DDBJ databases">
        <authorList>
            <person name="Kurt Z."/>
        </authorList>
    </citation>
    <scope>NUCLEOTIDE SEQUENCE</scope>
</reference>
<keyword evidence="3" id="KW-1185">Reference proteome</keyword>
<evidence type="ECO:0000313" key="3">
    <source>
        <dbReference type="Proteomes" id="UP001642409"/>
    </source>
</evidence>
<comment type="caution">
    <text evidence="1">The sequence shown here is derived from an EMBL/GenBank/DDBJ whole genome shotgun (WGS) entry which is preliminary data.</text>
</comment>
<dbReference type="AlphaFoldDB" id="A0AA86P2L5"/>
<proteinExistence type="predicted"/>
<dbReference type="EMBL" id="CATOUU010000440">
    <property type="protein sequence ID" value="CAI9929615.1"/>
    <property type="molecule type" value="Genomic_DNA"/>
</dbReference>
<evidence type="ECO:0000313" key="2">
    <source>
        <dbReference type="EMBL" id="CAL5992744.1"/>
    </source>
</evidence>
<gene>
    <name evidence="2" type="ORF">HINF_LOCUS12729</name>
    <name evidence="1" type="ORF">HINF_LOCUS17260</name>
</gene>
<protein>
    <submittedName>
        <fullName evidence="2">Hypothetical_protein</fullName>
    </submittedName>
</protein>
<evidence type="ECO:0000313" key="1">
    <source>
        <dbReference type="EMBL" id="CAI9929615.1"/>
    </source>
</evidence>
<reference evidence="2 3" key="2">
    <citation type="submission" date="2024-07" db="EMBL/GenBank/DDBJ databases">
        <authorList>
            <person name="Akdeniz Z."/>
        </authorList>
    </citation>
    <scope>NUCLEOTIDE SEQUENCE [LARGE SCALE GENOMIC DNA]</scope>
</reference>